<dbReference type="Proteomes" id="UP000198796">
    <property type="component" value="Unassembled WGS sequence"/>
</dbReference>
<accession>A0A1I0XT01</accession>
<reference evidence="1 2" key="1">
    <citation type="submission" date="2016-10" db="EMBL/GenBank/DDBJ databases">
        <authorList>
            <person name="de Groot N.N."/>
        </authorList>
    </citation>
    <scope>NUCLEOTIDE SEQUENCE [LARGE SCALE GENOMIC DNA]</scope>
    <source>
        <strain evidence="1 2">DSM 29316</strain>
    </source>
</reference>
<dbReference type="EMBL" id="FOJU01000004">
    <property type="protein sequence ID" value="SFB04132.1"/>
    <property type="molecule type" value="Genomic_DNA"/>
</dbReference>
<sequence>MRGEALDLVGSMRIFRFLCLIAVILGITLPQTSAALSAMAAPGAMTIVICTGNGLETLTLDDVGNPVEQAEKSAHHCLLMHAADTGRRVSVGQRVPGWRHAPGFASIEVATLPARGPHDGQPRAPPVT</sequence>
<evidence type="ECO:0008006" key="3">
    <source>
        <dbReference type="Google" id="ProtNLM"/>
    </source>
</evidence>
<keyword evidence="2" id="KW-1185">Reference proteome</keyword>
<gene>
    <name evidence="1" type="ORF">SAMN05421688_2456</name>
</gene>
<name>A0A1I0XT01_9RHOB</name>
<evidence type="ECO:0000313" key="1">
    <source>
        <dbReference type="EMBL" id="SFB04132.1"/>
    </source>
</evidence>
<dbReference type="RefSeq" id="WP_092065304.1">
    <property type="nucleotide sequence ID" value="NZ_FOJU01000004.1"/>
</dbReference>
<dbReference type="STRING" id="871651.SAMN05421688_2456"/>
<protein>
    <recommendedName>
        <fullName evidence="3">DUF2946 domain-containing protein</fullName>
    </recommendedName>
</protein>
<organism evidence="1 2">
    <name type="scientific">Poseidonocella pacifica</name>
    <dbReference type="NCBI Taxonomy" id="871651"/>
    <lineage>
        <taxon>Bacteria</taxon>
        <taxon>Pseudomonadati</taxon>
        <taxon>Pseudomonadota</taxon>
        <taxon>Alphaproteobacteria</taxon>
        <taxon>Rhodobacterales</taxon>
        <taxon>Roseobacteraceae</taxon>
        <taxon>Poseidonocella</taxon>
    </lineage>
</organism>
<dbReference type="AlphaFoldDB" id="A0A1I0XT01"/>
<dbReference type="OrthoDB" id="7873131at2"/>
<evidence type="ECO:0000313" key="2">
    <source>
        <dbReference type="Proteomes" id="UP000198796"/>
    </source>
</evidence>
<proteinExistence type="predicted"/>